<proteinExistence type="predicted"/>
<evidence type="ECO:0000313" key="2">
    <source>
        <dbReference type="EMBL" id="SNQ62568.1"/>
    </source>
</evidence>
<protein>
    <submittedName>
        <fullName evidence="2">Uncharacterized protein</fullName>
    </submittedName>
</protein>
<dbReference type="Proteomes" id="UP000218615">
    <property type="component" value="Unassembled WGS sequence"/>
</dbReference>
<reference evidence="3" key="1">
    <citation type="submission" date="2017-06" db="EMBL/GenBank/DDBJ databases">
        <authorList>
            <person name="Cremers G."/>
        </authorList>
    </citation>
    <scope>NUCLEOTIDE SEQUENCE [LARGE SCALE GENOMIC DNA]</scope>
</reference>
<sequence>MGIQEKWWDKLENKQFQIGLFSISGLCKVVGVLTVISIIGGCIGNENKADLNLPGMNRSQNASQDNISLEGYASDTGNAGSNMLRLVIKSNELNKTNKVTVTLQLTNPRLNETVITVFKPQFGQEWYDQTNITYTADNNWTQNFTIKRVGNISFVRMFVQVSENGTVVRRAAWNITFGAPGGEQK</sequence>
<accession>A0A284VTQ6</accession>
<organism evidence="2 3">
    <name type="scientific">Candidatus Methanoperedens nitratireducens</name>
    <dbReference type="NCBI Taxonomy" id="1392998"/>
    <lineage>
        <taxon>Archaea</taxon>
        <taxon>Methanobacteriati</taxon>
        <taxon>Methanobacteriota</taxon>
        <taxon>Stenosarchaea group</taxon>
        <taxon>Methanomicrobia</taxon>
        <taxon>Methanosarcinales</taxon>
        <taxon>ANME-2 cluster</taxon>
        <taxon>Candidatus Methanoperedentaceae</taxon>
        <taxon>Candidatus Methanoperedens</taxon>
    </lineage>
</organism>
<evidence type="ECO:0000313" key="3">
    <source>
        <dbReference type="Proteomes" id="UP000218615"/>
    </source>
</evidence>
<keyword evidence="1" id="KW-0472">Membrane</keyword>
<feature type="transmembrane region" description="Helical" evidence="1">
    <location>
        <begin position="20"/>
        <end position="43"/>
    </location>
</feature>
<keyword evidence="3" id="KW-1185">Reference proteome</keyword>
<dbReference type="EMBL" id="FZMP01000228">
    <property type="protein sequence ID" value="SNQ62568.1"/>
    <property type="molecule type" value="Genomic_DNA"/>
</dbReference>
<keyword evidence="1" id="KW-1133">Transmembrane helix</keyword>
<evidence type="ECO:0000256" key="1">
    <source>
        <dbReference type="SAM" id="Phobius"/>
    </source>
</evidence>
<name>A0A284VTQ6_9EURY</name>
<gene>
    <name evidence="2" type="ORF">MNV_790013</name>
</gene>
<dbReference type="AlphaFoldDB" id="A0A284VTQ6"/>
<keyword evidence="1" id="KW-0812">Transmembrane</keyword>